<comment type="catalytic activity">
    <reaction evidence="16">
        <text>[GlcNAc-(1-&gt;4)-Mur2Ac(oyl-L-Ala-gamma-D-Glu-L-Lys-D-Ala-D-Ala)](n)-di-trans,octa-cis-undecaprenyl diphosphate + beta-D-GlcNAc-(1-&gt;4)-Mur2Ac(oyl-L-Ala-gamma-D-Glu-L-Lys-D-Ala-D-Ala)-di-trans,octa-cis-undecaprenyl diphosphate = [GlcNAc-(1-&gt;4)-Mur2Ac(oyl-L-Ala-gamma-D-Glu-L-Lys-D-Ala-D-Ala)](n+1)-di-trans,octa-cis-undecaprenyl diphosphate + di-trans,octa-cis-undecaprenyl diphosphate + H(+)</text>
        <dbReference type="Rhea" id="RHEA:23708"/>
        <dbReference type="Rhea" id="RHEA-COMP:9602"/>
        <dbReference type="Rhea" id="RHEA-COMP:9603"/>
        <dbReference type="ChEBI" id="CHEBI:15378"/>
        <dbReference type="ChEBI" id="CHEBI:58405"/>
        <dbReference type="ChEBI" id="CHEBI:60033"/>
        <dbReference type="ChEBI" id="CHEBI:78435"/>
        <dbReference type="EC" id="2.4.99.28"/>
    </reaction>
</comment>
<dbReference type="InterPro" id="IPR036950">
    <property type="entry name" value="PBP_transglycosylase"/>
</dbReference>
<comment type="similarity">
    <text evidence="2">In the C-terminal section; belongs to the transpeptidase family.</text>
</comment>
<dbReference type="InterPro" id="IPR012338">
    <property type="entry name" value="Beta-lactam/transpept-like"/>
</dbReference>
<evidence type="ECO:0000256" key="7">
    <source>
        <dbReference type="ARBA" id="ARBA00022676"/>
    </source>
</evidence>
<dbReference type="InterPro" id="IPR050396">
    <property type="entry name" value="Glycosyltr_51/Transpeptidase"/>
</dbReference>
<dbReference type="Pfam" id="PF00905">
    <property type="entry name" value="Transpeptidase"/>
    <property type="match status" value="1"/>
</dbReference>
<dbReference type="GO" id="GO:0008955">
    <property type="term" value="F:peptidoglycan glycosyltransferase activity"/>
    <property type="evidence" value="ECO:0007669"/>
    <property type="project" value="UniProtKB-EC"/>
</dbReference>
<dbReference type="GO" id="GO:0009002">
    <property type="term" value="F:serine-type D-Ala-D-Ala carboxypeptidase activity"/>
    <property type="evidence" value="ECO:0007669"/>
    <property type="project" value="UniProtKB-EC"/>
</dbReference>
<evidence type="ECO:0000256" key="17">
    <source>
        <dbReference type="SAM" id="MobiDB-lite"/>
    </source>
</evidence>
<dbReference type="GO" id="GO:0009252">
    <property type="term" value="P:peptidoglycan biosynthetic process"/>
    <property type="evidence" value="ECO:0007669"/>
    <property type="project" value="UniProtKB-KW"/>
</dbReference>
<comment type="caution">
    <text evidence="20">The sequence shown here is derived from an EMBL/GenBank/DDBJ whole genome shotgun (WGS) entry which is preliminary data.</text>
</comment>
<evidence type="ECO:0000313" key="20">
    <source>
        <dbReference type="EMBL" id="OGE86131.1"/>
    </source>
</evidence>
<dbReference type="STRING" id="1817832.A3J48_02730"/>
<evidence type="ECO:0000256" key="16">
    <source>
        <dbReference type="ARBA" id="ARBA00049902"/>
    </source>
</evidence>
<evidence type="ECO:0000256" key="11">
    <source>
        <dbReference type="ARBA" id="ARBA00022984"/>
    </source>
</evidence>
<feature type="domain" description="Penicillin-binding protein transpeptidase" evidence="18">
    <location>
        <begin position="338"/>
        <end position="618"/>
    </location>
</feature>
<protein>
    <submittedName>
        <fullName evidence="20">Uncharacterized protein</fullName>
    </submittedName>
</protein>
<evidence type="ECO:0000256" key="15">
    <source>
        <dbReference type="ARBA" id="ARBA00034000"/>
    </source>
</evidence>
<evidence type="ECO:0000256" key="6">
    <source>
        <dbReference type="ARBA" id="ARBA00022670"/>
    </source>
</evidence>
<evidence type="ECO:0000256" key="10">
    <source>
        <dbReference type="ARBA" id="ARBA00022960"/>
    </source>
</evidence>
<sequence length="863" mass="94859">MSLAGFFRRILRKIRKPSPRQLLKMIRLGAILFAAGIVFLVGLFFVYANDLPDPSKINSRDVVESTKIFDRNNELLYEIHGEVKRTLIGFDEMPEHVKQATVAVEDADFYEHRGINFRGLLRALFRDITQGKTEGGSSITQQLVKNALLSGEKTLVRKFKELVLTIQIEQHLSKDDILKLYLNEIPYGQNAYGIEAASQTYFNKSARNLTLAESAYLAALPQRPSYFNPFGSHLDDLEIRKNYALQRMSDLGYITAAERDAAQKEEVKFNPSRTGIKAPHFVIYIQELLEEHYGKAALEEGGFKVTTTLDYELQKMAEESVSEGAPKFERYGATNAGLVAVDPSSGDILAMVGSKDFFDEENQGQVNIALRERQPGSSFKPYAYATAFAQGLNPATMLMDVRTVFGTVNGQPYAPQNYTGDEFGPLSMRRTLAGSLNIPAVKTVYLAGVKEVINTARDMGITTELSASTCGLSLVLGGCEIKLLDHTAAFGVLANGGIKHETKAILKIEDAKDDVVFEVKDEKEGKRVLNEEVAYLISDVLSDDSARAYIFGAGGQLTLSGRPVAAKTGTTQNWRDGWAMGYTPQLAAGVWVGNMSGKVMNPGADGSVVAAPIWNSFMRKAHADKPILQFKRPEGIIEVEVDALSGKLPTEATYLSGSGTKIEKFASFAPPAEYDNIHQLIKINSNNGLLATTDTPPEFVESKLYTVFRSERPEDSDWETPVKNWVINHGYSYPPTQKDGNGELLSPESDEPEADNDAEKISFNPSESLFISRPESGDAVSGTMRITIEATGPIPIDDINIYLRDSQGVSTKIEGEGTVQQSSNITTLNISWRPTPSTSDGNYTLFASTPQGLRSNFVNISLK</sequence>
<dbReference type="InterPro" id="IPR001460">
    <property type="entry name" value="PCN-bd_Tpept"/>
</dbReference>
<keyword evidence="6" id="KW-0645">Protease</keyword>
<evidence type="ECO:0000256" key="4">
    <source>
        <dbReference type="ARBA" id="ARBA00022475"/>
    </source>
</evidence>
<evidence type="ECO:0000256" key="8">
    <source>
        <dbReference type="ARBA" id="ARBA00022679"/>
    </source>
</evidence>
<dbReference type="GO" id="GO:0030288">
    <property type="term" value="C:outer membrane-bounded periplasmic space"/>
    <property type="evidence" value="ECO:0007669"/>
    <property type="project" value="TreeGrafter"/>
</dbReference>
<dbReference type="SUPFAM" id="SSF53955">
    <property type="entry name" value="Lysozyme-like"/>
    <property type="match status" value="1"/>
</dbReference>
<comment type="subcellular location">
    <subcellularLocation>
        <location evidence="1">Cell membrane</location>
    </subcellularLocation>
</comment>
<keyword evidence="8" id="KW-0808">Transferase</keyword>
<dbReference type="Pfam" id="PF00912">
    <property type="entry name" value="Transgly"/>
    <property type="match status" value="1"/>
</dbReference>
<accession>A0A1F5P869</accession>
<name>A0A1F5P869_9BACT</name>
<dbReference type="Gene3D" id="3.40.710.10">
    <property type="entry name" value="DD-peptidase/beta-lactamase superfamily"/>
    <property type="match status" value="1"/>
</dbReference>
<evidence type="ECO:0000256" key="14">
    <source>
        <dbReference type="ARBA" id="ARBA00023316"/>
    </source>
</evidence>
<keyword evidence="11" id="KW-0573">Peptidoglycan synthesis</keyword>
<keyword evidence="14" id="KW-0961">Cell wall biogenesis/degradation</keyword>
<dbReference type="GO" id="GO:0005886">
    <property type="term" value="C:plasma membrane"/>
    <property type="evidence" value="ECO:0007669"/>
    <property type="project" value="UniProtKB-SubCell"/>
</dbReference>
<keyword evidence="4" id="KW-1003">Cell membrane</keyword>
<evidence type="ECO:0000259" key="18">
    <source>
        <dbReference type="Pfam" id="PF00905"/>
    </source>
</evidence>
<evidence type="ECO:0000259" key="19">
    <source>
        <dbReference type="Pfam" id="PF00912"/>
    </source>
</evidence>
<evidence type="ECO:0000256" key="13">
    <source>
        <dbReference type="ARBA" id="ARBA00023268"/>
    </source>
</evidence>
<comment type="catalytic activity">
    <reaction evidence="15">
        <text>Preferential cleavage: (Ac)2-L-Lys-D-Ala-|-D-Ala. Also transpeptidation of peptidyl-alanyl moieties that are N-acyl substituents of D-alanine.</text>
        <dbReference type="EC" id="3.4.16.4"/>
    </reaction>
</comment>
<dbReference type="GO" id="GO:0008360">
    <property type="term" value="P:regulation of cell shape"/>
    <property type="evidence" value="ECO:0007669"/>
    <property type="project" value="UniProtKB-KW"/>
</dbReference>
<evidence type="ECO:0000256" key="3">
    <source>
        <dbReference type="ARBA" id="ARBA00007739"/>
    </source>
</evidence>
<keyword evidence="9" id="KW-0378">Hydrolase</keyword>
<gene>
    <name evidence="20" type="ORF">A3J48_02730</name>
</gene>
<dbReference type="Proteomes" id="UP000176786">
    <property type="component" value="Unassembled WGS sequence"/>
</dbReference>
<dbReference type="NCBIfam" id="TIGR02074">
    <property type="entry name" value="PBP_1a_fam"/>
    <property type="match status" value="1"/>
</dbReference>
<dbReference type="PANTHER" id="PTHR32282:SF11">
    <property type="entry name" value="PENICILLIN-BINDING PROTEIN 1B"/>
    <property type="match status" value="1"/>
</dbReference>
<keyword evidence="5" id="KW-0121">Carboxypeptidase</keyword>
<dbReference type="PANTHER" id="PTHR32282">
    <property type="entry name" value="BINDING PROTEIN TRANSPEPTIDASE, PUTATIVE-RELATED"/>
    <property type="match status" value="1"/>
</dbReference>
<keyword evidence="13" id="KW-0511">Multifunctional enzyme</keyword>
<evidence type="ECO:0000313" key="21">
    <source>
        <dbReference type="Proteomes" id="UP000176786"/>
    </source>
</evidence>
<dbReference type="Gene3D" id="1.10.3810.10">
    <property type="entry name" value="Biosynthetic peptidoglycan transglycosylase-like"/>
    <property type="match status" value="1"/>
</dbReference>
<comment type="similarity">
    <text evidence="3">In the N-terminal section; belongs to the glycosyltransferase 51 family.</text>
</comment>
<evidence type="ECO:0000256" key="5">
    <source>
        <dbReference type="ARBA" id="ARBA00022645"/>
    </source>
</evidence>
<dbReference type="InterPro" id="IPR001264">
    <property type="entry name" value="Glyco_trans_51"/>
</dbReference>
<evidence type="ECO:0000256" key="1">
    <source>
        <dbReference type="ARBA" id="ARBA00004236"/>
    </source>
</evidence>
<evidence type="ECO:0000256" key="2">
    <source>
        <dbReference type="ARBA" id="ARBA00007090"/>
    </source>
</evidence>
<keyword evidence="12" id="KW-0472">Membrane</keyword>
<dbReference type="FunFam" id="1.10.3810.10:FF:000001">
    <property type="entry name" value="Penicillin-binding protein 1A"/>
    <property type="match status" value="1"/>
</dbReference>
<dbReference type="SUPFAM" id="SSF56601">
    <property type="entry name" value="beta-lactamase/transpeptidase-like"/>
    <property type="match status" value="1"/>
</dbReference>
<dbReference type="GO" id="GO:0006508">
    <property type="term" value="P:proteolysis"/>
    <property type="evidence" value="ECO:0007669"/>
    <property type="project" value="UniProtKB-KW"/>
</dbReference>
<reference evidence="20 21" key="1">
    <citation type="journal article" date="2016" name="Nat. Commun.">
        <title>Thousands of microbial genomes shed light on interconnected biogeochemical processes in an aquifer system.</title>
        <authorList>
            <person name="Anantharaman K."/>
            <person name="Brown C.T."/>
            <person name="Hug L.A."/>
            <person name="Sharon I."/>
            <person name="Castelle C.J."/>
            <person name="Probst A.J."/>
            <person name="Thomas B.C."/>
            <person name="Singh A."/>
            <person name="Wilkins M.J."/>
            <person name="Karaoz U."/>
            <person name="Brodie E.L."/>
            <person name="Williams K.H."/>
            <person name="Hubbard S.S."/>
            <person name="Banfield J.F."/>
        </authorList>
    </citation>
    <scope>NUCLEOTIDE SEQUENCE [LARGE SCALE GENOMIC DNA]</scope>
</reference>
<dbReference type="AlphaFoldDB" id="A0A1F5P869"/>
<keyword evidence="10" id="KW-0133">Cell shape</keyword>
<dbReference type="GO" id="GO:0008658">
    <property type="term" value="F:penicillin binding"/>
    <property type="evidence" value="ECO:0007669"/>
    <property type="project" value="InterPro"/>
</dbReference>
<evidence type="ECO:0000256" key="9">
    <source>
        <dbReference type="ARBA" id="ARBA00022801"/>
    </source>
</evidence>
<evidence type="ECO:0000256" key="12">
    <source>
        <dbReference type="ARBA" id="ARBA00023136"/>
    </source>
</evidence>
<dbReference type="GO" id="GO:0071555">
    <property type="term" value="P:cell wall organization"/>
    <property type="evidence" value="ECO:0007669"/>
    <property type="project" value="UniProtKB-KW"/>
</dbReference>
<dbReference type="InterPro" id="IPR023346">
    <property type="entry name" value="Lysozyme-like_dom_sf"/>
</dbReference>
<organism evidence="20 21">
    <name type="scientific">Candidatus Doudnabacteria bacterium RIFCSPHIGHO2_02_FULL_46_11</name>
    <dbReference type="NCBI Taxonomy" id="1817832"/>
    <lineage>
        <taxon>Bacteria</taxon>
        <taxon>Candidatus Doudnaibacteriota</taxon>
    </lineage>
</organism>
<feature type="region of interest" description="Disordered" evidence="17">
    <location>
        <begin position="732"/>
        <end position="759"/>
    </location>
</feature>
<dbReference type="EMBL" id="MFES01000010">
    <property type="protein sequence ID" value="OGE86131.1"/>
    <property type="molecule type" value="Genomic_DNA"/>
</dbReference>
<proteinExistence type="inferred from homology"/>
<keyword evidence="7" id="KW-0328">Glycosyltransferase</keyword>
<feature type="domain" description="Glycosyl transferase family 51" evidence="19">
    <location>
        <begin position="73"/>
        <end position="248"/>
    </location>
</feature>